<evidence type="ECO:0000256" key="7">
    <source>
        <dbReference type="SAM" id="Phobius"/>
    </source>
</evidence>
<accession>A0AAE0H740</accession>
<dbReference type="GeneID" id="87837904"/>
<evidence type="ECO:0000256" key="1">
    <source>
        <dbReference type="ARBA" id="ARBA00004141"/>
    </source>
</evidence>
<feature type="transmembrane region" description="Helical" evidence="7">
    <location>
        <begin position="65"/>
        <end position="88"/>
    </location>
</feature>
<keyword evidence="4 7" id="KW-0472">Membrane</keyword>
<dbReference type="Pfam" id="PF20684">
    <property type="entry name" value="Fung_rhodopsin"/>
    <property type="match status" value="1"/>
</dbReference>
<reference evidence="9" key="1">
    <citation type="journal article" date="2023" name="Mol. Phylogenet. Evol.">
        <title>Genome-scale phylogeny and comparative genomics of the fungal order Sordariales.</title>
        <authorList>
            <person name="Hensen N."/>
            <person name="Bonometti L."/>
            <person name="Westerberg I."/>
            <person name="Brannstrom I.O."/>
            <person name="Guillou S."/>
            <person name="Cros-Aarteil S."/>
            <person name="Calhoun S."/>
            <person name="Haridas S."/>
            <person name="Kuo A."/>
            <person name="Mondo S."/>
            <person name="Pangilinan J."/>
            <person name="Riley R."/>
            <person name="LaButti K."/>
            <person name="Andreopoulos B."/>
            <person name="Lipzen A."/>
            <person name="Chen C."/>
            <person name="Yan M."/>
            <person name="Daum C."/>
            <person name="Ng V."/>
            <person name="Clum A."/>
            <person name="Steindorff A."/>
            <person name="Ohm R.A."/>
            <person name="Martin F."/>
            <person name="Silar P."/>
            <person name="Natvig D.O."/>
            <person name="Lalanne C."/>
            <person name="Gautier V."/>
            <person name="Ament-Velasquez S.L."/>
            <person name="Kruys A."/>
            <person name="Hutchinson M.I."/>
            <person name="Powell A.J."/>
            <person name="Barry K."/>
            <person name="Miller A.N."/>
            <person name="Grigoriev I.V."/>
            <person name="Debuchy R."/>
            <person name="Gladieux P."/>
            <person name="Hiltunen Thoren M."/>
            <person name="Johannesson H."/>
        </authorList>
    </citation>
    <scope>NUCLEOTIDE SEQUENCE</scope>
    <source>
        <strain evidence="9">CBS 168.71</strain>
    </source>
</reference>
<protein>
    <recommendedName>
        <fullName evidence="8">Rhodopsin domain-containing protein</fullName>
    </recommendedName>
</protein>
<dbReference type="EMBL" id="JAUEPN010000010">
    <property type="protein sequence ID" value="KAK3291203.1"/>
    <property type="molecule type" value="Genomic_DNA"/>
</dbReference>
<dbReference type="PANTHER" id="PTHR33048:SF47">
    <property type="entry name" value="INTEGRAL MEMBRANE PROTEIN-RELATED"/>
    <property type="match status" value="1"/>
</dbReference>
<dbReference type="RefSeq" id="XP_062654717.1">
    <property type="nucleotide sequence ID" value="XM_062800956.1"/>
</dbReference>
<reference evidence="9" key="2">
    <citation type="submission" date="2023-06" db="EMBL/GenBank/DDBJ databases">
        <authorList>
            <consortium name="Lawrence Berkeley National Laboratory"/>
            <person name="Haridas S."/>
            <person name="Hensen N."/>
            <person name="Bonometti L."/>
            <person name="Westerberg I."/>
            <person name="Brannstrom I.O."/>
            <person name="Guillou S."/>
            <person name="Cros-Aarteil S."/>
            <person name="Calhoun S."/>
            <person name="Kuo A."/>
            <person name="Mondo S."/>
            <person name="Pangilinan J."/>
            <person name="Riley R."/>
            <person name="Labutti K."/>
            <person name="Andreopoulos B."/>
            <person name="Lipzen A."/>
            <person name="Chen C."/>
            <person name="Yanf M."/>
            <person name="Daum C."/>
            <person name="Ng V."/>
            <person name="Clum A."/>
            <person name="Steindorff A."/>
            <person name="Ohm R."/>
            <person name="Martin F."/>
            <person name="Silar P."/>
            <person name="Natvig D."/>
            <person name="Lalanne C."/>
            <person name="Gautier V."/>
            <person name="Ament-Velasquez S.L."/>
            <person name="Kruys A."/>
            <person name="Hutchinson M.I."/>
            <person name="Powell A.J."/>
            <person name="Barry K."/>
            <person name="Miller A.N."/>
            <person name="Grigoriev I.V."/>
            <person name="Debuchy R."/>
            <person name="Gladieux P."/>
            <person name="Thoren M.H."/>
            <person name="Johannesson H."/>
        </authorList>
    </citation>
    <scope>NUCLEOTIDE SEQUENCE</scope>
    <source>
        <strain evidence="9">CBS 168.71</strain>
    </source>
</reference>
<comment type="subcellular location">
    <subcellularLocation>
        <location evidence="1">Membrane</location>
        <topology evidence="1">Multi-pass membrane protein</topology>
    </subcellularLocation>
</comment>
<feature type="transmembrane region" description="Helical" evidence="7">
    <location>
        <begin position="100"/>
        <end position="122"/>
    </location>
</feature>
<proteinExistence type="inferred from homology"/>
<dbReference type="PANTHER" id="PTHR33048">
    <property type="entry name" value="PTH11-LIKE INTEGRAL MEMBRANE PROTEIN (AFU_ORTHOLOGUE AFUA_5G11245)"/>
    <property type="match status" value="1"/>
</dbReference>
<evidence type="ECO:0000313" key="10">
    <source>
        <dbReference type="Proteomes" id="UP001278766"/>
    </source>
</evidence>
<evidence type="ECO:0000256" key="2">
    <source>
        <dbReference type="ARBA" id="ARBA00022692"/>
    </source>
</evidence>
<evidence type="ECO:0000256" key="6">
    <source>
        <dbReference type="SAM" id="MobiDB-lite"/>
    </source>
</evidence>
<feature type="transmembrane region" description="Helical" evidence="7">
    <location>
        <begin position="24"/>
        <end position="45"/>
    </location>
</feature>
<dbReference type="AlphaFoldDB" id="A0AAE0H740"/>
<dbReference type="Proteomes" id="UP001278766">
    <property type="component" value="Unassembled WGS sequence"/>
</dbReference>
<feature type="region of interest" description="Disordered" evidence="6">
    <location>
        <begin position="308"/>
        <end position="355"/>
    </location>
</feature>
<dbReference type="InterPro" id="IPR049326">
    <property type="entry name" value="Rhodopsin_dom_fungi"/>
</dbReference>
<evidence type="ECO:0000256" key="4">
    <source>
        <dbReference type="ARBA" id="ARBA00023136"/>
    </source>
</evidence>
<feature type="domain" description="Rhodopsin" evidence="8">
    <location>
        <begin position="29"/>
        <end position="241"/>
    </location>
</feature>
<evidence type="ECO:0000256" key="3">
    <source>
        <dbReference type="ARBA" id="ARBA00022989"/>
    </source>
</evidence>
<feature type="transmembrane region" description="Helical" evidence="7">
    <location>
        <begin position="179"/>
        <end position="199"/>
    </location>
</feature>
<dbReference type="InterPro" id="IPR052337">
    <property type="entry name" value="SAT4-like"/>
</dbReference>
<evidence type="ECO:0000256" key="5">
    <source>
        <dbReference type="ARBA" id="ARBA00038359"/>
    </source>
</evidence>
<feature type="compositionally biased region" description="Basic and acidic residues" evidence="6">
    <location>
        <begin position="344"/>
        <end position="355"/>
    </location>
</feature>
<organism evidence="9 10">
    <name type="scientific">Chaetomium fimeti</name>
    <dbReference type="NCBI Taxonomy" id="1854472"/>
    <lineage>
        <taxon>Eukaryota</taxon>
        <taxon>Fungi</taxon>
        <taxon>Dikarya</taxon>
        <taxon>Ascomycota</taxon>
        <taxon>Pezizomycotina</taxon>
        <taxon>Sordariomycetes</taxon>
        <taxon>Sordariomycetidae</taxon>
        <taxon>Sordariales</taxon>
        <taxon>Chaetomiaceae</taxon>
        <taxon>Chaetomium</taxon>
    </lineage>
</organism>
<feature type="transmembrane region" description="Helical" evidence="7">
    <location>
        <begin position="142"/>
        <end position="167"/>
    </location>
</feature>
<dbReference type="GO" id="GO:0016020">
    <property type="term" value="C:membrane"/>
    <property type="evidence" value="ECO:0007669"/>
    <property type="project" value="UniProtKB-SubCell"/>
</dbReference>
<comment type="caution">
    <text evidence="9">The sequence shown here is derived from an EMBL/GenBank/DDBJ whole genome shotgun (WGS) entry which is preliminary data.</text>
</comment>
<keyword evidence="10" id="KW-1185">Reference proteome</keyword>
<feature type="compositionally biased region" description="Polar residues" evidence="6">
    <location>
        <begin position="308"/>
        <end position="328"/>
    </location>
</feature>
<keyword evidence="3 7" id="KW-1133">Transmembrane helix</keyword>
<evidence type="ECO:0000259" key="8">
    <source>
        <dbReference type="Pfam" id="PF20684"/>
    </source>
</evidence>
<keyword evidence="2 7" id="KW-0812">Transmembrane</keyword>
<gene>
    <name evidence="9" type="ORF">B0H64DRAFT_330769</name>
</gene>
<feature type="transmembrane region" description="Helical" evidence="7">
    <location>
        <begin position="211"/>
        <end position="236"/>
    </location>
</feature>
<evidence type="ECO:0000313" key="9">
    <source>
        <dbReference type="EMBL" id="KAK3291203.1"/>
    </source>
</evidence>
<name>A0AAE0H740_9PEZI</name>
<sequence length="355" mass="39805">MSSSSGPAAGAAPAPDDPGRPHSIVISAAVLTSVSAVAVALRFYVRAKMLRSVKSEDWCMLVSMWSYFGTMCYNLSLCFTKISILLLYFRVLTHDYIRKVTWGTMGIVVVYNIWGFGMYLTMCIPLQKMWHSDLDGYCHPYEVWWALTYLHIITDFMIFLIPIPVVVTMTIPLRQKAGLLVVFTLGLFLCAISIVRTVWLDLLLHVDDATWYLVTIANWSTAEVNIAIICGCMPTLKPLLTKVFRPLMDHILPYHHQSLEDPDSTRPKTIGSMPLHAFRFGRPSNGEDTTAVARSSRLTWTDGRTTLAASEAQSNQTKLRNMESQAELNPSGGDDNVVVEPDEEPRAPQRPDTRD</sequence>
<comment type="similarity">
    <text evidence="5">Belongs to the SAT4 family.</text>
</comment>